<evidence type="ECO:0000313" key="2">
    <source>
        <dbReference type="EMBL" id="ETR72085.1"/>
    </source>
</evidence>
<comment type="caution">
    <text evidence="2">The sequence shown here is derived from an EMBL/GenBank/DDBJ whole genome shotgun (WGS) entry which is preliminary data.</text>
</comment>
<keyword evidence="1" id="KW-0812">Transmembrane</keyword>
<evidence type="ECO:0000313" key="3">
    <source>
        <dbReference type="Proteomes" id="UP000189670"/>
    </source>
</evidence>
<keyword evidence="1" id="KW-1133">Transmembrane helix</keyword>
<proteinExistence type="predicted"/>
<accession>A0A1V1PBL9</accession>
<evidence type="ECO:0000256" key="1">
    <source>
        <dbReference type="SAM" id="Phobius"/>
    </source>
</evidence>
<feature type="transmembrane region" description="Helical" evidence="1">
    <location>
        <begin position="42"/>
        <end position="63"/>
    </location>
</feature>
<name>A0A1V1PBL9_9BACT</name>
<organism evidence="2 3">
    <name type="scientific">Candidatus Magnetoglobus multicellularis str. Araruama</name>
    <dbReference type="NCBI Taxonomy" id="890399"/>
    <lineage>
        <taxon>Bacteria</taxon>
        <taxon>Pseudomonadati</taxon>
        <taxon>Thermodesulfobacteriota</taxon>
        <taxon>Desulfobacteria</taxon>
        <taxon>Desulfobacterales</taxon>
        <taxon>Desulfobacteraceae</taxon>
        <taxon>Candidatus Magnetoglobus</taxon>
    </lineage>
</organism>
<reference evidence="3" key="1">
    <citation type="submission" date="2012-11" db="EMBL/GenBank/DDBJ databases">
        <authorList>
            <person name="Lucero-Rivera Y.E."/>
            <person name="Tovar-Ramirez D."/>
        </authorList>
    </citation>
    <scope>NUCLEOTIDE SEQUENCE [LARGE SCALE GENOMIC DNA]</scope>
    <source>
        <strain evidence="3">Araruama</strain>
    </source>
</reference>
<dbReference type="EMBL" id="ATBP01000184">
    <property type="protein sequence ID" value="ETR72085.1"/>
    <property type="molecule type" value="Genomic_DNA"/>
</dbReference>
<protein>
    <submittedName>
        <fullName evidence="2">ATP synthase protein I</fullName>
    </submittedName>
</protein>
<sequence>MNESTRQFFKDMAYYSSLGFSIALSIFIGLFLGIFIDRMSGMAPICTLSGLGLGIAAGFRNIFLAMKKSQSL</sequence>
<gene>
    <name evidence="2" type="ORF">OMM_07727</name>
</gene>
<keyword evidence="1" id="KW-0472">Membrane</keyword>
<feature type="transmembrane region" description="Helical" evidence="1">
    <location>
        <begin position="12"/>
        <end position="36"/>
    </location>
</feature>
<dbReference type="AlphaFoldDB" id="A0A1V1PBL9"/>
<dbReference type="Proteomes" id="UP000189670">
    <property type="component" value="Unassembled WGS sequence"/>
</dbReference>
<dbReference type="Pfam" id="PF09527">
    <property type="entry name" value="ATPase_gene1"/>
    <property type="match status" value="1"/>
</dbReference>
<dbReference type="InterPro" id="IPR032820">
    <property type="entry name" value="ATPase_put"/>
</dbReference>